<name>A0A9D4MNE3_DREPO</name>
<dbReference type="AlphaFoldDB" id="A0A9D4MNE3"/>
<accession>A0A9D4MNE3</accession>
<keyword evidence="2" id="KW-1185">Reference proteome</keyword>
<dbReference type="EMBL" id="JAIWYP010000001">
    <property type="protein sequence ID" value="KAH3880475.1"/>
    <property type="molecule type" value="Genomic_DNA"/>
</dbReference>
<reference evidence="1" key="2">
    <citation type="submission" date="2020-11" db="EMBL/GenBank/DDBJ databases">
        <authorList>
            <person name="McCartney M.A."/>
            <person name="Auch B."/>
            <person name="Kono T."/>
            <person name="Mallez S."/>
            <person name="Becker A."/>
            <person name="Gohl D.M."/>
            <person name="Silverstein K.A.T."/>
            <person name="Koren S."/>
            <person name="Bechman K.B."/>
            <person name="Herman A."/>
            <person name="Abrahante J.E."/>
            <person name="Garbe J."/>
        </authorList>
    </citation>
    <scope>NUCLEOTIDE SEQUENCE</scope>
    <source>
        <strain evidence="1">Duluth1</strain>
        <tissue evidence="1">Whole animal</tissue>
    </source>
</reference>
<evidence type="ECO:0000313" key="2">
    <source>
        <dbReference type="Proteomes" id="UP000828390"/>
    </source>
</evidence>
<reference evidence="1" key="1">
    <citation type="journal article" date="2019" name="bioRxiv">
        <title>The Genome of the Zebra Mussel, Dreissena polymorpha: A Resource for Invasive Species Research.</title>
        <authorList>
            <person name="McCartney M.A."/>
            <person name="Auch B."/>
            <person name="Kono T."/>
            <person name="Mallez S."/>
            <person name="Zhang Y."/>
            <person name="Obille A."/>
            <person name="Becker A."/>
            <person name="Abrahante J.E."/>
            <person name="Garbe J."/>
            <person name="Badalamenti J.P."/>
            <person name="Herman A."/>
            <person name="Mangelson H."/>
            <person name="Liachko I."/>
            <person name="Sullivan S."/>
            <person name="Sone E.D."/>
            <person name="Koren S."/>
            <person name="Silverstein K.A.T."/>
            <person name="Beckman K.B."/>
            <person name="Gohl D.M."/>
        </authorList>
    </citation>
    <scope>NUCLEOTIDE SEQUENCE</scope>
    <source>
        <strain evidence="1">Duluth1</strain>
        <tissue evidence="1">Whole animal</tissue>
    </source>
</reference>
<protein>
    <submittedName>
        <fullName evidence="1">Uncharacterized protein</fullName>
    </submittedName>
</protein>
<sequence>MRTVTSWSPRDGTVISKLADPAFQWGYLPPMHVTESRQLLVFGNSTSILQVDRDGRYIVKVVVDLHDGVKSPCSVQCSKLTGSLIIGMLNNNKIIEFKTLPK</sequence>
<gene>
    <name evidence="1" type="ORF">DPMN_004389</name>
</gene>
<organism evidence="1 2">
    <name type="scientific">Dreissena polymorpha</name>
    <name type="common">Zebra mussel</name>
    <name type="synonym">Mytilus polymorpha</name>
    <dbReference type="NCBI Taxonomy" id="45954"/>
    <lineage>
        <taxon>Eukaryota</taxon>
        <taxon>Metazoa</taxon>
        <taxon>Spiralia</taxon>
        <taxon>Lophotrochozoa</taxon>
        <taxon>Mollusca</taxon>
        <taxon>Bivalvia</taxon>
        <taxon>Autobranchia</taxon>
        <taxon>Heteroconchia</taxon>
        <taxon>Euheterodonta</taxon>
        <taxon>Imparidentia</taxon>
        <taxon>Neoheterodontei</taxon>
        <taxon>Myida</taxon>
        <taxon>Dreissenoidea</taxon>
        <taxon>Dreissenidae</taxon>
        <taxon>Dreissena</taxon>
    </lineage>
</organism>
<proteinExistence type="predicted"/>
<evidence type="ECO:0000313" key="1">
    <source>
        <dbReference type="EMBL" id="KAH3880475.1"/>
    </source>
</evidence>
<dbReference type="Proteomes" id="UP000828390">
    <property type="component" value="Unassembled WGS sequence"/>
</dbReference>
<comment type="caution">
    <text evidence="1">The sequence shown here is derived from an EMBL/GenBank/DDBJ whole genome shotgun (WGS) entry which is preliminary data.</text>
</comment>